<dbReference type="EMBL" id="MU167267">
    <property type="protein sequence ID" value="KAG0146025.1"/>
    <property type="molecule type" value="Genomic_DNA"/>
</dbReference>
<sequence length="266" mass="29095">MRIHNLHNQLSQYGMEDLKIALLSKLLAIFLMNGVEKVYNYITVPFYADISNLKVQTVFDHLVMETMKQSSSGVPATAFAAQIVSPSPPSLSNEKNGPKAGDLCNLDAHAGLHHMNWNCPTQLNQKHHAKTAGTSVPLTLSKAEMAKWYQANVAAHKAKKTSPVPPSFATAAHNDFNAKEFTSSFLDEGYEAQAYAVKTTMGNGSSKAILADTATTSNMVNDHTMFLSMMPLAMPIKITGIMYLIVSSKSKTVSRIYLEEDQNPSL</sequence>
<name>A0A9P6NFP5_9BASI</name>
<gene>
    <name evidence="2" type="ORF">CROQUDRAFT_133397</name>
</gene>
<accession>A0A9P6NFP5</accession>
<comment type="caution">
    <text evidence="2">The sequence shown here is derived from an EMBL/GenBank/DDBJ whole genome shotgun (WGS) entry which is preliminary data.</text>
</comment>
<keyword evidence="1" id="KW-1133">Transmembrane helix</keyword>
<keyword evidence="3" id="KW-1185">Reference proteome</keyword>
<keyword evidence="1" id="KW-0812">Transmembrane</keyword>
<keyword evidence="1" id="KW-0472">Membrane</keyword>
<dbReference type="Proteomes" id="UP000886653">
    <property type="component" value="Unassembled WGS sequence"/>
</dbReference>
<organism evidence="2 3">
    <name type="scientific">Cronartium quercuum f. sp. fusiforme G11</name>
    <dbReference type="NCBI Taxonomy" id="708437"/>
    <lineage>
        <taxon>Eukaryota</taxon>
        <taxon>Fungi</taxon>
        <taxon>Dikarya</taxon>
        <taxon>Basidiomycota</taxon>
        <taxon>Pucciniomycotina</taxon>
        <taxon>Pucciniomycetes</taxon>
        <taxon>Pucciniales</taxon>
        <taxon>Coleosporiaceae</taxon>
        <taxon>Cronartium</taxon>
    </lineage>
</organism>
<evidence type="ECO:0000313" key="2">
    <source>
        <dbReference type="EMBL" id="KAG0146025.1"/>
    </source>
</evidence>
<proteinExistence type="predicted"/>
<dbReference type="AlphaFoldDB" id="A0A9P6NFP5"/>
<evidence type="ECO:0000313" key="3">
    <source>
        <dbReference type="Proteomes" id="UP000886653"/>
    </source>
</evidence>
<reference evidence="2" key="1">
    <citation type="submission" date="2013-11" db="EMBL/GenBank/DDBJ databases">
        <title>Genome sequence of the fusiform rust pathogen reveals effectors for host alternation and coevolution with pine.</title>
        <authorList>
            <consortium name="DOE Joint Genome Institute"/>
            <person name="Smith K."/>
            <person name="Pendleton A."/>
            <person name="Kubisiak T."/>
            <person name="Anderson C."/>
            <person name="Salamov A."/>
            <person name="Aerts A."/>
            <person name="Riley R."/>
            <person name="Clum A."/>
            <person name="Lindquist E."/>
            <person name="Ence D."/>
            <person name="Campbell M."/>
            <person name="Kronenberg Z."/>
            <person name="Feau N."/>
            <person name="Dhillon B."/>
            <person name="Hamelin R."/>
            <person name="Burleigh J."/>
            <person name="Smith J."/>
            <person name="Yandell M."/>
            <person name="Nelson C."/>
            <person name="Grigoriev I."/>
            <person name="Davis J."/>
        </authorList>
    </citation>
    <scope>NUCLEOTIDE SEQUENCE</scope>
    <source>
        <strain evidence="2">G11</strain>
    </source>
</reference>
<feature type="transmembrane region" description="Helical" evidence="1">
    <location>
        <begin position="225"/>
        <end position="246"/>
    </location>
</feature>
<protein>
    <submittedName>
        <fullName evidence="2">Uncharacterized protein</fullName>
    </submittedName>
</protein>
<evidence type="ECO:0000256" key="1">
    <source>
        <dbReference type="SAM" id="Phobius"/>
    </source>
</evidence>